<dbReference type="GO" id="GO:0016853">
    <property type="term" value="F:isomerase activity"/>
    <property type="evidence" value="ECO:0007669"/>
    <property type="project" value="UniProtKB-KW"/>
</dbReference>
<keyword evidence="5" id="KW-0464">Manganese</keyword>
<proteinExistence type="inferred from homology"/>
<dbReference type="InterPro" id="IPR014710">
    <property type="entry name" value="RmlC-like_jellyroll"/>
</dbReference>
<evidence type="ECO:0000256" key="2">
    <source>
        <dbReference type="ARBA" id="ARBA00007456"/>
    </source>
</evidence>
<dbReference type="SUPFAM" id="SSF51182">
    <property type="entry name" value="RmlC-like cupins"/>
    <property type="match status" value="1"/>
</dbReference>
<comment type="similarity">
    <text evidence="2">Belongs to the germin family.</text>
</comment>
<keyword evidence="3" id="KW-0964">Secreted</keyword>
<dbReference type="InterPro" id="IPR011051">
    <property type="entry name" value="RmlC_Cupin_sf"/>
</dbReference>
<reference evidence="8 9" key="1">
    <citation type="submission" date="2016-08" db="EMBL/GenBank/DDBJ databases">
        <title>Novel Firmicute Genomes.</title>
        <authorList>
            <person name="Poppleton D.I."/>
            <person name="Gribaldo S."/>
        </authorList>
    </citation>
    <scope>NUCLEOTIDE SEQUENCE [LARGE SCALE GENOMIC DNA]</scope>
    <source>
        <strain evidence="8 9">RAOx-1</strain>
    </source>
</reference>
<keyword evidence="9" id="KW-1185">Reference proteome</keyword>
<dbReference type="AlphaFoldDB" id="A0A419SKU7"/>
<protein>
    <submittedName>
        <fullName evidence="8">Glucose-6-phosphate isomerase</fullName>
    </submittedName>
</protein>
<dbReference type="SMART" id="SM00835">
    <property type="entry name" value="Cupin_1"/>
    <property type="match status" value="1"/>
</dbReference>
<evidence type="ECO:0000256" key="4">
    <source>
        <dbReference type="ARBA" id="ARBA00022723"/>
    </source>
</evidence>
<dbReference type="InterPro" id="IPR001929">
    <property type="entry name" value="Germin"/>
</dbReference>
<keyword evidence="4" id="KW-0479">Metal-binding</keyword>
<dbReference type="Gene3D" id="2.60.120.10">
    <property type="entry name" value="Jelly Rolls"/>
    <property type="match status" value="1"/>
</dbReference>
<evidence type="ECO:0000256" key="3">
    <source>
        <dbReference type="ARBA" id="ARBA00022525"/>
    </source>
</evidence>
<dbReference type="GO" id="GO:0030145">
    <property type="term" value="F:manganese ion binding"/>
    <property type="evidence" value="ECO:0007669"/>
    <property type="project" value="InterPro"/>
</dbReference>
<evidence type="ECO:0000259" key="7">
    <source>
        <dbReference type="SMART" id="SM00835"/>
    </source>
</evidence>
<dbReference type="EMBL" id="MCHY01000008">
    <property type="protein sequence ID" value="RKD24538.1"/>
    <property type="molecule type" value="Genomic_DNA"/>
</dbReference>
<organism evidence="8 9">
    <name type="scientific">Ammoniphilus oxalaticus</name>
    <dbReference type="NCBI Taxonomy" id="66863"/>
    <lineage>
        <taxon>Bacteria</taxon>
        <taxon>Bacillati</taxon>
        <taxon>Bacillota</taxon>
        <taxon>Bacilli</taxon>
        <taxon>Bacillales</taxon>
        <taxon>Paenibacillaceae</taxon>
        <taxon>Aneurinibacillus group</taxon>
        <taxon>Ammoniphilus</taxon>
    </lineage>
</organism>
<evidence type="ECO:0000256" key="5">
    <source>
        <dbReference type="ARBA" id="ARBA00023211"/>
    </source>
</evidence>
<dbReference type="Pfam" id="PF00190">
    <property type="entry name" value="Cupin_1"/>
    <property type="match status" value="1"/>
</dbReference>
<dbReference type="RefSeq" id="WP_120189834.1">
    <property type="nucleotide sequence ID" value="NZ_MCHY01000008.1"/>
</dbReference>
<name>A0A419SKU7_9BACL</name>
<dbReference type="PANTHER" id="PTHR31238">
    <property type="entry name" value="GERMIN-LIKE PROTEIN SUBFAMILY 3 MEMBER 3"/>
    <property type="match status" value="1"/>
</dbReference>
<keyword evidence="8" id="KW-0413">Isomerase</keyword>
<evidence type="ECO:0000313" key="9">
    <source>
        <dbReference type="Proteomes" id="UP000284219"/>
    </source>
</evidence>
<dbReference type="Proteomes" id="UP000284219">
    <property type="component" value="Unassembled WGS sequence"/>
</dbReference>
<feature type="region of interest" description="Disordered" evidence="6">
    <location>
        <begin position="176"/>
        <end position="212"/>
    </location>
</feature>
<accession>A0A419SKU7</accession>
<dbReference type="OrthoDB" id="2739624at2"/>
<gene>
    <name evidence="8" type="ORF">BEP19_09145</name>
</gene>
<dbReference type="GO" id="GO:0005576">
    <property type="term" value="C:extracellular region"/>
    <property type="evidence" value="ECO:0007669"/>
    <property type="project" value="UniProtKB-SubCell"/>
</dbReference>
<comment type="subcellular location">
    <subcellularLocation>
        <location evidence="1">Secreted</location>
    </subcellularLocation>
</comment>
<comment type="caution">
    <text evidence="8">The sequence shown here is derived from an EMBL/GenBank/DDBJ whole genome shotgun (WGS) entry which is preliminary data.</text>
</comment>
<dbReference type="PRINTS" id="PR00325">
    <property type="entry name" value="GERMIN"/>
</dbReference>
<evidence type="ECO:0000256" key="6">
    <source>
        <dbReference type="SAM" id="MobiDB-lite"/>
    </source>
</evidence>
<feature type="domain" description="Cupin type-1" evidence="7">
    <location>
        <begin position="22"/>
        <end position="159"/>
    </location>
</feature>
<sequence length="212" mass="24134">MAVSYMDFASPNARYTYDLRNNPIYQKDPRNFVNGVGIQQLNTIGNIFLLDVFLDAGNVVEPHSHPNASELLYCVSGAAVASFINPFTNELRNFPLKPGQVASFPQGWLHYATATEDRTHLLATHDTPLLQTVWFSDLLRLLPPQVFAHTYCLNEQQVKETLSPIKERVVIGPPKNCHQQPQAYLHHQRPTPPQHHPHHSYPRYGPHDPTMR</sequence>
<evidence type="ECO:0000256" key="1">
    <source>
        <dbReference type="ARBA" id="ARBA00004613"/>
    </source>
</evidence>
<dbReference type="InterPro" id="IPR006045">
    <property type="entry name" value="Cupin_1"/>
</dbReference>
<evidence type="ECO:0000313" key="8">
    <source>
        <dbReference type="EMBL" id="RKD24538.1"/>
    </source>
</evidence>